<sequence length="38" mass="4227">MSKPNGILSKPNGILLTKFGFIYFPDAVISYSHSKNLK</sequence>
<proteinExistence type="predicted"/>
<dbReference type="AlphaFoldDB" id="A0A2K8SVR1"/>
<protein>
    <submittedName>
        <fullName evidence="1">Uncharacterized protein</fullName>
    </submittedName>
</protein>
<evidence type="ECO:0000313" key="1">
    <source>
        <dbReference type="EMBL" id="AUB39538.1"/>
    </source>
</evidence>
<dbReference type="KEGG" id="nfl:COO91_05532"/>
<dbReference type="EMBL" id="CP024785">
    <property type="protein sequence ID" value="AUB39538.1"/>
    <property type="molecule type" value="Genomic_DNA"/>
</dbReference>
<evidence type="ECO:0000313" key="2">
    <source>
        <dbReference type="Proteomes" id="UP000232003"/>
    </source>
</evidence>
<reference evidence="1 2" key="1">
    <citation type="submission" date="2017-11" db="EMBL/GenBank/DDBJ databases">
        <title>Complete genome of a free-living desiccation-tolerant cyanobacterium and its photosynthetic adaptation to extreme terrestrial habitat.</title>
        <authorList>
            <person name="Shang J."/>
        </authorList>
    </citation>
    <scope>NUCLEOTIDE SEQUENCE [LARGE SCALE GENOMIC DNA]</scope>
    <source>
        <strain evidence="1 2">CCNUN1</strain>
    </source>
</reference>
<dbReference type="Proteomes" id="UP000232003">
    <property type="component" value="Chromosome"/>
</dbReference>
<keyword evidence="2" id="KW-1185">Reference proteome</keyword>
<accession>A0A2K8SVR1</accession>
<organism evidence="1 2">
    <name type="scientific">Nostoc flagelliforme CCNUN1</name>
    <dbReference type="NCBI Taxonomy" id="2038116"/>
    <lineage>
        <taxon>Bacteria</taxon>
        <taxon>Bacillati</taxon>
        <taxon>Cyanobacteriota</taxon>
        <taxon>Cyanophyceae</taxon>
        <taxon>Nostocales</taxon>
        <taxon>Nostocaceae</taxon>
        <taxon>Nostoc</taxon>
    </lineage>
</organism>
<gene>
    <name evidence="1" type="ORF">COO91_05532</name>
</gene>
<name>A0A2K8SVR1_9NOSO</name>